<dbReference type="InterPro" id="IPR036390">
    <property type="entry name" value="WH_DNA-bd_sf"/>
</dbReference>
<evidence type="ECO:0000313" key="7">
    <source>
        <dbReference type="Proteomes" id="UP001254257"/>
    </source>
</evidence>
<reference evidence="6 7" key="1">
    <citation type="submission" date="2023-09" db="EMBL/GenBank/DDBJ databases">
        <title>Whole genome shotgun sequencing (WGS) of Bosea sp. ZW T0_25, isolated from stored onions (Allium cepa).</title>
        <authorList>
            <person name="Stoll D.A."/>
            <person name="Huch M."/>
        </authorList>
    </citation>
    <scope>NUCLEOTIDE SEQUENCE [LARGE SCALE GENOMIC DNA]</scope>
    <source>
        <strain evidence="6 7">ZW T0_25</strain>
    </source>
</reference>
<dbReference type="Gene3D" id="1.10.10.10">
    <property type="entry name" value="Winged helix-like DNA-binding domain superfamily/Winged helix DNA-binding domain"/>
    <property type="match status" value="1"/>
</dbReference>
<evidence type="ECO:0000256" key="4">
    <source>
        <dbReference type="ARBA" id="ARBA00023163"/>
    </source>
</evidence>
<evidence type="ECO:0000256" key="1">
    <source>
        <dbReference type="ARBA" id="ARBA00009437"/>
    </source>
</evidence>
<feature type="domain" description="HTH lysR-type" evidence="5">
    <location>
        <begin position="1"/>
        <end position="61"/>
    </location>
</feature>
<gene>
    <name evidence="6" type="ORF">RKE40_05900</name>
</gene>
<dbReference type="InterPro" id="IPR005119">
    <property type="entry name" value="LysR_subst-bd"/>
</dbReference>
<dbReference type="RefSeq" id="WP_316017308.1">
    <property type="nucleotide sequence ID" value="NZ_JAWDID010000006.1"/>
</dbReference>
<dbReference type="Gene3D" id="3.40.190.290">
    <property type="match status" value="1"/>
</dbReference>
<keyword evidence="4" id="KW-0804">Transcription</keyword>
<accession>A0ABU3S3W4</accession>
<organism evidence="6 7">
    <name type="scientific">Bosea rubneri</name>
    <dbReference type="NCBI Taxonomy" id="3075434"/>
    <lineage>
        <taxon>Bacteria</taxon>
        <taxon>Pseudomonadati</taxon>
        <taxon>Pseudomonadota</taxon>
        <taxon>Alphaproteobacteria</taxon>
        <taxon>Hyphomicrobiales</taxon>
        <taxon>Boseaceae</taxon>
        <taxon>Bosea</taxon>
    </lineage>
</organism>
<comment type="similarity">
    <text evidence="1">Belongs to the LysR transcriptional regulatory family.</text>
</comment>
<evidence type="ECO:0000256" key="3">
    <source>
        <dbReference type="ARBA" id="ARBA00023125"/>
    </source>
</evidence>
<dbReference type="InterPro" id="IPR058163">
    <property type="entry name" value="LysR-type_TF_proteobact-type"/>
</dbReference>
<dbReference type="Pfam" id="PF03466">
    <property type="entry name" value="LysR_substrate"/>
    <property type="match status" value="1"/>
</dbReference>
<keyword evidence="2" id="KW-0805">Transcription regulation</keyword>
<sequence>MPKLAWDDFRLIKAIADAGGLTGAAVALEVNHSTVFRRLGQIEDQLGHALFERRKTGYVPTSAGEEMAALASRIDDDVTAFGRRLAGRDLAPSGEVRVTTTDTLYLHMLLPIFAAFRAAHPLIRLDVVIASQTLNLSRRDADVAIRASDSPGETLIGRRLADLNWAVYARADAPATAAEQADPSALFRRVWVTLGDHLGYVKAARYVRDHVEPERIALRSSAVLGLTEAVEQGIGIGPLPCFIADQRPGLVRLLPPRPEFTTGLWILTHPDIRHAPRVRAFMDFCGSELAKRRALLEGTA</sequence>
<dbReference type="InterPro" id="IPR036388">
    <property type="entry name" value="WH-like_DNA-bd_sf"/>
</dbReference>
<dbReference type="SUPFAM" id="SSF53850">
    <property type="entry name" value="Periplasmic binding protein-like II"/>
    <property type="match status" value="1"/>
</dbReference>
<name>A0ABU3S3W4_9HYPH</name>
<dbReference type="PROSITE" id="PS50931">
    <property type="entry name" value="HTH_LYSR"/>
    <property type="match status" value="1"/>
</dbReference>
<evidence type="ECO:0000313" key="6">
    <source>
        <dbReference type="EMBL" id="MDU0339401.1"/>
    </source>
</evidence>
<comment type="caution">
    <text evidence="6">The sequence shown here is derived from an EMBL/GenBank/DDBJ whole genome shotgun (WGS) entry which is preliminary data.</text>
</comment>
<evidence type="ECO:0000259" key="5">
    <source>
        <dbReference type="PROSITE" id="PS50931"/>
    </source>
</evidence>
<dbReference type="PANTHER" id="PTHR30537:SF3">
    <property type="entry name" value="TRANSCRIPTIONAL REGULATORY PROTEIN"/>
    <property type="match status" value="1"/>
</dbReference>
<keyword evidence="7" id="KW-1185">Reference proteome</keyword>
<dbReference type="Pfam" id="PF00126">
    <property type="entry name" value="HTH_1"/>
    <property type="match status" value="1"/>
</dbReference>
<dbReference type="Proteomes" id="UP001254257">
    <property type="component" value="Unassembled WGS sequence"/>
</dbReference>
<proteinExistence type="inferred from homology"/>
<keyword evidence="3" id="KW-0238">DNA-binding</keyword>
<dbReference type="SUPFAM" id="SSF46785">
    <property type="entry name" value="Winged helix' DNA-binding domain"/>
    <property type="match status" value="1"/>
</dbReference>
<protein>
    <submittedName>
        <fullName evidence="6">LysR family transcriptional regulator</fullName>
    </submittedName>
</protein>
<dbReference type="EMBL" id="JAWDID010000006">
    <property type="protein sequence ID" value="MDU0339401.1"/>
    <property type="molecule type" value="Genomic_DNA"/>
</dbReference>
<evidence type="ECO:0000256" key="2">
    <source>
        <dbReference type="ARBA" id="ARBA00023015"/>
    </source>
</evidence>
<dbReference type="InterPro" id="IPR000847">
    <property type="entry name" value="LysR_HTH_N"/>
</dbReference>
<dbReference type="PANTHER" id="PTHR30537">
    <property type="entry name" value="HTH-TYPE TRANSCRIPTIONAL REGULATOR"/>
    <property type="match status" value="1"/>
</dbReference>